<keyword evidence="1" id="KW-0732">Signal</keyword>
<feature type="domain" description="Purple acid phosphatase N-terminal" evidence="6">
    <location>
        <begin position="1"/>
        <end position="84"/>
    </location>
</feature>
<gene>
    <name evidence="7" type="ORF">BSTOLATCC_MIC58100</name>
</gene>
<evidence type="ECO:0000313" key="7">
    <source>
        <dbReference type="EMBL" id="CAG9333283.1"/>
    </source>
</evidence>
<dbReference type="EC" id="3.1.3.2" evidence="3"/>
<evidence type="ECO:0000256" key="3">
    <source>
        <dbReference type="RuleBase" id="RU361203"/>
    </source>
</evidence>
<organism evidence="7 8">
    <name type="scientific">Blepharisma stoltei</name>
    <dbReference type="NCBI Taxonomy" id="1481888"/>
    <lineage>
        <taxon>Eukaryota</taxon>
        <taxon>Sar</taxon>
        <taxon>Alveolata</taxon>
        <taxon>Ciliophora</taxon>
        <taxon>Postciliodesmatophora</taxon>
        <taxon>Heterotrichea</taxon>
        <taxon>Heterotrichida</taxon>
        <taxon>Blepharismidae</taxon>
        <taxon>Blepharisma</taxon>
    </lineage>
</organism>
<dbReference type="InterPro" id="IPR029052">
    <property type="entry name" value="Metallo-depent_PP-like"/>
</dbReference>
<dbReference type="SUPFAM" id="SSF49363">
    <property type="entry name" value="Purple acid phosphatase, N-terminal domain"/>
    <property type="match status" value="1"/>
</dbReference>
<dbReference type="CDD" id="cd00839">
    <property type="entry name" value="MPP_PAPs"/>
    <property type="match status" value="1"/>
</dbReference>
<dbReference type="Pfam" id="PF14008">
    <property type="entry name" value="Metallophos_C"/>
    <property type="match status" value="1"/>
</dbReference>
<dbReference type="InterPro" id="IPR015914">
    <property type="entry name" value="PAPs_N"/>
</dbReference>
<dbReference type="InterPro" id="IPR008963">
    <property type="entry name" value="Purple_acid_Pase-like_N"/>
</dbReference>
<keyword evidence="3" id="KW-0378">Hydrolase</keyword>
<dbReference type="Gene3D" id="3.60.21.10">
    <property type="match status" value="1"/>
</dbReference>
<reference evidence="7" key="1">
    <citation type="submission" date="2021-09" db="EMBL/GenBank/DDBJ databases">
        <authorList>
            <consortium name="AG Swart"/>
            <person name="Singh M."/>
            <person name="Singh A."/>
            <person name="Seah K."/>
            <person name="Emmerich C."/>
        </authorList>
    </citation>
    <scope>NUCLEOTIDE SEQUENCE</scope>
    <source>
        <strain evidence="7">ATCC30299</strain>
    </source>
</reference>
<evidence type="ECO:0000256" key="2">
    <source>
        <dbReference type="ARBA" id="ARBA00023180"/>
    </source>
</evidence>
<dbReference type="InterPro" id="IPR041792">
    <property type="entry name" value="MPP_PAP"/>
</dbReference>
<dbReference type="EMBL" id="CAJZBQ010000056">
    <property type="protein sequence ID" value="CAG9333283.1"/>
    <property type="molecule type" value="Genomic_DNA"/>
</dbReference>
<name>A0AAU9K6F8_9CILI</name>
<dbReference type="Proteomes" id="UP001162131">
    <property type="component" value="Unassembled WGS sequence"/>
</dbReference>
<dbReference type="Pfam" id="PF16656">
    <property type="entry name" value="Pur_ac_phosph_N"/>
    <property type="match status" value="1"/>
</dbReference>
<evidence type="ECO:0000313" key="8">
    <source>
        <dbReference type="Proteomes" id="UP001162131"/>
    </source>
</evidence>
<dbReference type="Pfam" id="PF00149">
    <property type="entry name" value="Metallophos"/>
    <property type="match status" value="1"/>
</dbReference>
<dbReference type="InterPro" id="IPR004843">
    <property type="entry name" value="Calcineurin-like_PHP"/>
</dbReference>
<evidence type="ECO:0000256" key="1">
    <source>
        <dbReference type="ARBA" id="ARBA00022729"/>
    </source>
</evidence>
<dbReference type="GO" id="GO:0003993">
    <property type="term" value="F:acid phosphatase activity"/>
    <property type="evidence" value="ECO:0007669"/>
    <property type="project" value="UniProtKB-EC"/>
</dbReference>
<dbReference type="InterPro" id="IPR025733">
    <property type="entry name" value="PAPs_C"/>
</dbReference>
<comment type="similarity">
    <text evidence="3">Belongs to the metallophosphoesterase superfamily. Purple acid phosphatase family.</text>
</comment>
<accession>A0AAU9K6F8</accession>
<protein>
    <recommendedName>
        <fullName evidence="3">Purple acid phosphatase</fullName>
        <ecNumber evidence="3">3.1.3.2</ecNumber>
    </recommendedName>
</protein>
<proteinExistence type="inferred from homology"/>
<dbReference type="PANTHER" id="PTHR45867">
    <property type="entry name" value="PURPLE ACID PHOSPHATASE"/>
    <property type="match status" value="1"/>
</dbReference>
<dbReference type="PANTHER" id="PTHR45867:SF10">
    <property type="entry name" value="PURPLE ACID PHOSPHATASE"/>
    <property type="match status" value="1"/>
</dbReference>
<evidence type="ECO:0000259" key="4">
    <source>
        <dbReference type="Pfam" id="PF00149"/>
    </source>
</evidence>
<keyword evidence="8" id="KW-1185">Reference proteome</keyword>
<dbReference type="SUPFAM" id="SSF56300">
    <property type="entry name" value="Metallo-dependent phosphatases"/>
    <property type="match status" value="1"/>
</dbReference>
<feature type="domain" description="Calcineurin-like phosphoesterase" evidence="4">
    <location>
        <begin position="99"/>
        <end position="305"/>
    </location>
</feature>
<dbReference type="GO" id="GO:0046872">
    <property type="term" value="F:metal ion binding"/>
    <property type="evidence" value="ECO:0007669"/>
    <property type="project" value="InterPro"/>
</dbReference>
<sequence length="408" mass="47700">MRASWITWLPMNTEVEYRAFECSSNQTLSTSWKSAKGYSRQINVGRFTDRYSMIHTAVMTHLQSDCKYEYHVGSGLFWSETFKFNGRTPEDGNTTLASFIVYGDLGTGPYAEYTRVALKDELKNNEYLAMIHLGDFAYDMEDREGRVGDLFMNNIEPYAANYPYMTTTGNHEKFKNLTHYKDRFIMPWNEASKNSSYFYSLNIGPLHMIFLNTYAYFKEKFINEVLTQTNWLIEDLKEANKNRSLRPWIVILGHHPLYCSVDWRIPTYPENVDCQIDAPMLQSHLEDLAYTNGVDLFLTAHVHNYERDAAIYKNETIPSELDTQNMHYNPNAPIYIVTGNAGNRRARNDPTSKTPQFWARYLSDDYGYGRFKAYNETHIYYEQYSAQNKKTVDSVWIIKNRLSYAPLD</sequence>
<feature type="domain" description="Purple acid phosphatase C-terminal" evidence="5">
    <location>
        <begin position="332"/>
        <end position="394"/>
    </location>
</feature>
<dbReference type="Gene3D" id="2.60.40.380">
    <property type="entry name" value="Purple acid phosphatase-like, N-terminal"/>
    <property type="match status" value="1"/>
</dbReference>
<keyword evidence="2" id="KW-0325">Glycoprotein</keyword>
<evidence type="ECO:0000259" key="6">
    <source>
        <dbReference type="Pfam" id="PF16656"/>
    </source>
</evidence>
<evidence type="ECO:0000259" key="5">
    <source>
        <dbReference type="Pfam" id="PF14008"/>
    </source>
</evidence>
<comment type="caution">
    <text evidence="7">The sequence shown here is derived from an EMBL/GenBank/DDBJ whole genome shotgun (WGS) entry which is preliminary data.</text>
</comment>
<dbReference type="AlphaFoldDB" id="A0AAU9K6F8"/>
<comment type="catalytic activity">
    <reaction evidence="3">
        <text>a phosphate monoester + H2O = an alcohol + phosphate</text>
        <dbReference type="Rhea" id="RHEA:15017"/>
        <dbReference type="ChEBI" id="CHEBI:15377"/>
        <dbReference type="ChEBI" id="CHEBI:30879"/>
        <dbReference type="ChEBI" id="CHEBI:43474"/>
        <dbReference type="ChEBI" id="CHEBI:67140"/>
        <dbReference type="EC" id="3.1.3.2"/>
    </reaction>
</comment>